<dbReference type="Gene3D" id="3.40.50.1820">
    <property type="entry name" value="alpha/beta hydrolase"/>
    <property type="match status" value="1"/>
</dbReference>
<comment type="subcellular location">
    <subcellularLocation>
        <location evidence="1 11">Secreted</location>
    </subcellularLocation>
</comment>
<keyword evidence="8 11" id="KW-0624">Polysaccharide degradation</keyword>
<feature type="region of interest" description="Disordered" evidence="13">
    <location>
        <begin position="374"/>
        <end position="400"/>
    </location>
</feature>
<dbReference type="InterPro" id="IPR025212">
    <property type="entry name" value="CAD_CENP-Q"/>
</dbReference>
<name>A0AAD4I1P1_9PLEO</name>
<reference evidence="14" key="1">
    <citation type="submission" date="2021-07" db="EMBL/GenBank/DDBJ databases">
        <title>Genome Resource of American Ginseng Black Spot Pathogen Alternaria panax.</title>
        <authorList>
            <person name="Qiu C."/>
            <person name="Wang W."/>
            <person name="Liu Z."/>
        </authorList>
    </citation>
    <scope>NUCLEOTIDE SEQUENCE</scope>
    <source>
        <strain evidence="14">BNCC115425</strain>
    </source>
</reference>
<comment type="catalytic activity">
    <reaction evidence="10 11">
        <text>feruloyl-polysaccharide + H2O = ferulate + polysaccharide.</text>
        <dbReference type="EC" id="3.1.1.73"/>
    </reaction>
</comment>
<feature type="compositionally biased region" description="Basic and acidic residues" evidence="13">
    <location>
        <begin position="390"/>
        <end position="400"/>
    </location>
</feature>
<accession>A0AAD4I1P1</accession>
<feature type="region of interest" description="Disordered" evidence="13">
    <location>
        <begin position="145"/>
        <end position="230"/>
    </location>
</feature>
<dbReference type="GO" id="GO:0030600">
    <property type="term" value="F:feruloyl esterase activity"/>
    <property type="evidence" value="ECO:0007669"/>
    <property type="project" value="UniProtKB-UniRule"/>
</dbReference>
<keyword evidence="4 11" id="KW-0858">Xylan degradation</keyword>
<evidence type="ECO:0000256" key="11">
    <source>
        <dbReference type="RuleBase" id="RU367094"/>
    </source>
</evidence>
<evidence type="ECO:0000256" key="13">
    <source>
        <dbReference type="SAM" id="MobiDB-lite"/>
    </source>
</evidence>
<evidence type="ECO:0000256" key="5">
    <source>
        <dbReference type="ARBA" id="ARBA00022729"/>
    </source>
</evidence>
<dbReference type="Pfam" id="PF13094">
    <property type="entry name" value="CENP-Q"/>
    <property type="match status" value="1"/>
</dbReference>
<gene>
    <name evidence="14" type="ORF">G6011_07076</name>
</gene>
<proteinExistence type="inferred from homology"/>
<feature type="compositionally biased region" description="Basic residues" evidence="13">
    <location>
        <begin position="169"/>
        <end position="188"/>
    </location>
</feature>
<organism evidence="14 15">
    <name type="scientific">Alternaria panax</name>
    <dbReference type="NCBI Taxonomy" id="48097"/>
    <lineage>
        <taxon>Eukaryota</taxon>
        <taxon>Fungi</taxon>
        <taxon>Dikarya</taxon>
        <taxon>Ascomycota</taxon>
        <taxon>Pezizomycotina</taxon>
        <taxon>Dothideomycetes</taxon>
        <taxon>Pleosporomycetidae</taxon>
        <taxon>Pleosporales</taxon>
        <taxon>Pleosporineae</taxon>
        <taxon>Pleosporaceae</taxon>
        <taxon>Alternaria</taxon>
        <taxon>Alternaria sect. Panax</taxon>
    </lineage>
</organism>
<evidence type="ECO:0000313" key="14">
    <source>
        <dbReference type="EMBL" id="KAG9185745.1"/>
    </source>
</evidence>
<evidence type="ECO:0000256" key="1">
    <source>
        <dbReference type="ARBA" id="ARBA00004613"/>
    </source>
</evidence>
<keyword evidence="12" id="KW-0175">Coiled coil</keyword>
<dbReference type="PANTHER" id="PTHR38050">
    <property type="match status" value="1"/>
</dbReference>
<evidence type="ECO:0000256" key="12">
    <source>
        <dbReference type="SAM" id="Coils"/>
    </source>
</evidence>
<comment type="function">
    <text evidence="9 11">Involved in degradation of plant cell walls. Hydrolyzes the feruloyl-arabinose ester bond in arabinoxylans, and the feruloyl-galactose ester bond in pectin. Active against paranitrophenyl-acetate, methyl ferulate and wheat arabinoxylan.</text>
</comment>
<dbReference type="InterPro" id="IPR029058">
    <property type="entry name" value="AB_hydrolase_fold"/>
</dbReference>
<dbReference type="AlphaFoldDB" id="A0AAD4I1P1"/>
<dbReference type="InterPro" id="IPR043595">
    <property type="entry name" value="FaeB/C/D"/>
</dbReference>
<comment type="similarity">
    <text evidence="2 11">Belongs to the faeC family.</text>
</comment>
<sequence>MPLYPEPEVRSKGGEKFRMENDRFEQSVYIQAKPRDDSADCRTLGGNAPYYGLAALANETAIFIAPDGINKGRGNQNGKDITFLDTIRKQVEDDLCVDETQRFSLGFSYGVAMSFSLACSRAKENRAIAVLSDASQLDANVMARLSDANGKKRRGRPPGSRNSGAVAKSKAKLGPKSAAAKKGRPKKKAAQEEVADELSIVDAAPTQTSKPRKRKSDEIAEADDESRERYTQLEARTKRIPQEQMDSWPQLPPQVLEQITTVIRNAKKDIAETQRDERRIMAAHNTLNPLVRKLARQLAGSRIPPQAKDIHFNIDKLTERNAQISREVTTARHAKQLLSEQLKIAQHLLNKDEDSLDALKKNVKNWRTEWKHQKKHGRLHPLLQDEGDTTTDRDGPDDIRLKRSEPVALSLLDTPDDDLAPVLGQLRRSLESMQGNHAQIEGLDTAMRDAQAALDDVLFRHAGAAQYAVL</sequence>
<evidence type="ECO:0000256" key="2">
    <source>
        <dbReference type="ARBA" id="ARBA00010278"/>
    </source>
</evidence>
<evidence type="ECO:0000256" key="9">
    <source>
        <dbReference type="ARBA" id="ARBA00025250"/>
    </source>
</evidence>
<keyword evidence="3 11" id="KW-0964">Secreted</keyword>
<evidence type="ECO:0000256" key="3">
    <source>
        <dbReference type="ARBA" id="ARBA00022525"/>
    </source>
</evidence>
<evidence type="ECO:0000313" key="15">
    <source>
        <dbReference type="Proteomes" id="UP001199106"/>
    </source>
</evidence>
<dbReference type="GO" id="GO:0005576">
    <property type="term" value="C:extracellular region"/>
    <property type="evidence" value="ECO:0007669"/>
    <property type="project" value="UniProtKB-SubCell"/>
</dbReference>
<dbReference type="GO" id="GO:0045493">
    <property type="term" value="P:xylan catabolic process"/>
    <property type="evidence" value="ECO:0007669"/>
    <property type="project" value="UniProtKB-UniRule"/>
</dbReference>
<evidence type="ECO:0000256" key="10">
    <source>
        <dbReference type="ARBA" id="ARBA00034075"/>
    </source>
</evidence>
<dbReference type="EC" id="3.1.1.73" evidence="11"/>
<evidence type="ECO:0000256" key="6">
    <source>
        <dbReference type="ARBA" id="ARBA00022801"/>
    </source>
</evidence>
<keyword evidence="15" id="KW-1185">Reference proteome</keyword>
<keyword evidence="7 11" id="KW-0119">Carbohydrate metabolism</keyword>
<comment type="caution">
    <text evidence="14">The sequence shown here is derived from an EMBL/GenBank/DDBJ whole genome shotgun (WGS) entry which is preliminary data.</text>
</comment>
<evidence type="ECO:0000256" key="4">
    <source>
        <dbReference type="ARBA" id="ARBA00022651"/>
    </source>
</evidence>
<keyword evidence="5" id="KW-0732">Signal</keyword>
<dbReference type="SUPFAM" id="SSF53474">
    <property type="entry name" value="alpha/beta-Hydrolases"/>
    <property type="match status" value="1"/>
</dbReference>
<keyword evidence="6 11" id="KW-0378">Hydrolase</keyword>
<evidence type="ECO:0000256" key="8">
    <source>
        <dbReference type="ARBA" id="ARBA00023326"/>
    </source>
</evidence>
<evidence type="ECO:0000256" key="7">
    <source>
        <dbReference type="ARBA" id="ARBA00023277"/>
    </source>
</evidence>
<dbReference type="Proteomes" id="UP001199106">
    <property type="component" value="Unassembled WGS sequence"/>
</dbReference>
<dbReference type="PANTHER" id="PTHR38050:SF1">
    <property type="entry name" value="FERULOYL ESTERASE C"/>
    <property type="match status" value="1"/>
</dbReference>
<protein>
    <recommendedName>
        <fullName evidence="11">Feruloyl esterase C</fullName>
        <ecNumber evidence="11">3.1.1.73</ecNumber>
    </recommendedName>
    <alternativeName>
        <fullName evidence="11">Ferulic acid esterase C</fullName>
    </alternativeName>
</protein>
<dbReference type="EMBL" id="JAANER010000010">
    <property type="protein sequence ID" value="KAG9185745.1"/>
    <property type="molecule type" value="Genomic_DNA"/>
</dbReference>
<feature type="coiled-coil region" evidence="12">
    <location>
        <begin position="314"/>
        <end position="369"/>
    </location>
</feature>